<comment type="caution">
    <text evidence="16">The sequence shown here is derived from an EMBL/GenBank/DDBJ whole genome shotgun (WGS) entry which is preliminary data.</text>
</comment>
<feature type="transmembrane region" description="Helical" evidence="14">
    <location>
        <begin position="725"/>
        <end position="750"/>
    </location>
</feature>
<reference evidence="16 17" key="1">
    <citation type="journal article" date="2023" name="J. Hered.">
        <title>Chromosome-level genome of the wood stork (Mycteria americana) provides insight into avian chromosome evolution.</title>
        <authorList>
            <person name="Flamio R. Jr."/>
            <person name="Ramstad K.M."/>
        </authorList>
    </citation>
    <scope>NUCLEOTIDE SEQUENCE [LARGE SCALE GENOMIC DNA]</scope>
    <source>
        <strain evidence="16">JAX WOST 10</strain>
    </source>
</reference>
<evidence type="ECO:0000256" key="3">
    <source>
        <dbReference type="ARBA" id="ARBA00022490"/>
    </source>
</evidence>
<dbReference type="GO" id="GO:0006998">
    <property type="term" value="P:nuclear envelope organization"/>
    <property type="evidence" value="ECO:0007669"/>
    <property type="project" value="TreeGrafter"/>
</dbReference>
<feature type="compositionally biased region" description="Gly residues" evidence="13">
    <location>
        <begin position="109"/>
        <end position="132"/>
    </location>
</feature>
<dbReference type="InterPro" id="IPR041885">
    <property type="entry name" value="MAN1_winged_helix_dom"/>
</dbReference>
<evidence type="ECO:0000256" key="5">
    <source>
        <dbReference type="ARBA" id="ARBA00022692"/>
    </source>
</evidence>
<keyword evidence="10" id="KW-0539">Nucleus</keyword>
<dbReference type="Gene3D" id="1.10.10.1180">
    <property type="entry name" value="MAN1, winged-helix domain"/>
    <property type="match status" value="1"/>
</dbReference>
<dbReference type="GO" id="GO:0030514">
    <property type="term" value="P:negative regulation of BMP signaling pathway"/>
    <property type="evidence" value="ECO:0007669"/>
    <property type="project" value="TreeGrafter"/>
</dbReference>
<feature type="compositionally biased region" description="Polar residues" evidence="13">
    <location>
        <begin position="239"/>
        <end position="249"/>
    </location>
</feature>
<feature type="transmembrane region" description="Helical" evidence="14">
    <location>
        <begin position="561"/>
        <end position="584"/>
    </location>
</feature>
<feature type="compositionally biased region" description="Gly residues" evidence="13">
    <location>
        <begin position="161"/>
        <end position="176"/>
    </location>
</feature>
<evidence type="ECO:0000256" key="6">
    <source>
        <dbReference type="ARBA" id="ARBA00022989"/>
    </source>
</evidence>
<feature type="compositionally biased region" description="Polar residues" evidence="13">
    <location>
        <begin position="298"/>
        <end position="307"/>
    </location>
</feature>
<dbReference type="FunFam" id="1.10.720.40:FF:000001">
    <property type="entry name" value="LEM domain containing 2, isoform CRA_a"/>
    <property type="match status" value="1"/>
</dbReference>
<name>A0AAN7MLG8_MYCAM</name>
<dbReference type="GO" id="GO:0005819">
    <property type="term" value="C:spindle"/>
    <property type="evidence" value="ECO:0007669"/>
    <property type="project" value="UniProtKB-SubCell"/>
</dbReference>
<evidence type="ECO:0000256" key="13">
    <source>
        <dbReference type="SAM" id="MobiDB-lite"/>
    </source>
</evidence>
<accession>A0AAN7MLG8</accession>
<dbReference type="AlphaFoldDB" id="A0AAN7MLG8"/>
<comment type="subunit">
    <text evidence="11">Interacts (via N-terminus) with LMNA isoform C (via C-terminus) (in vitro). Interacts (via LEM domain) with BANF1. Interacts (via C-terminus) with CHMP7. Interacts (via N-terminus) with tubulin; the interaction causes microtubule bundling and stabilization (in vitro).</text>
</comment>
<dbReference type="SMART" id="SM00540">
    <property type="entry name" value="LEM"/>
    <property type="match status" value="1"/>
</dbReference>
<feature type="compositionally biased region" description="Low complexity" evidence="13">
    <location>
        <begin position="44"/>
        <end position="68"/>
    </location>
</feature>
<dbReference type="InterPro" id="IPR052277">
    <property type="entry name" value="INM_ESCRT-Associated"/>
</dbReference>
<dbReference type="SUPFAM" id="SSF63451">
    <property type="entry name" value="LEM domain"/>
    <property type="match status" value="1"/>
</dbReference>
<evidence type="ECO:0000256" key="12">
    <source>
        <dbReference type="ARBA" id="ARBA00069076"/>
    </source>
</evidence>
<evidence type="ECO:0000256" key="11">
    <source>
        <dbReference type="ARBA" id="ARBA00063442"/>
    </source>
</evidence>
<keyword evidence="6 14" id="KW-1133">Transmembrane helix</keyword>
<evidence type="ECO:0000256" key="1">
    <source>
        <dbReference type="ARBA" id="ARBA00004186"/>
    </source>
</evidence>
<proteinExistence type="predicted"/>
<keyword evidence="3" id="KW-0963">Cytoplasm</keyword>
<evidence type="ECO:0000256" key="8">
    <source>
        <dbReference type="ARBA" id="ARBA00023136"/>
    </source>
</evidence>
<dbReference type="InterPro" id="IPR018996">
    <property type="entry name" value="Man1/Src1-like_C"/>
</dbReference>
<gene>
    <name evidence="16" type="ORF">QYF61_004066</name>
</gene>
<dbReference type="PANTHER" id="PTHR13428">
    <property type="entry name" value="INNER NUCLEAR MEMBRANE PROTEIN MAN1 LEM DOMAIN CONTAINING PROTEIN"/>
    <property type="match status" value="1"/>
</dbReference>
<dbReference type="GO" id="GO:0031490">
    <property type="term" value="F:chromatin DNA binding"/>
    <property type="evidence" value="ECO:0007669"/>
    <property type="project" value="TreeGrafter"/>
</dbReference>
<feature type="domain" description="LEM" evidence="15">
    <location>
        <begin position="1"/>
        <end position="42"/>
    </location>
</feature>
<evidence type="ECO:0000256" key="7">
    <source>
        <dbReference type="ARBA" id="ARBA00022990"/>
    </source>
</evidence>
<dbReference type="EMBL" id="JAUNZN010000022">
    <property type="protein sequence ID" value="KAK4809130.1"/>
    <property type="molecule type" value="Genomic_DNA"/>
</dbReference>
<keyword evidence="17" id="KW-1185">Reference proteome</keyword>
<feature type="region of interest" description="Disordered" evidence="13">
    <location>
        <begin position="44"/>
        <end position="506"/>
    </location>
</feature>
<evidence type="ECO:0000313" key="17">
    <source>
        <dbReference type="Proteomes" id="UP001333110"/>
    </source>
</evidence>
<dbReference type="FunFam" id="1.10.10.1180:FF:000002">
    <property type="entry name" value="LEM domain-containing protein 2"/>
    <property type="match status" value="1"/>
</dbReference>
<comment type="subcellular location">
    <subcellularLocation>
        <location evidence="1">Cytoplasm</location>
        <location evidence="1">Cytoskeleton</location>
        <location evidence="1">Spindle</location>
    </subcellularLocation>
    <subcellularLocation>
        <location evidence="2">Nucleus inner membrane</location>
        <topology evidence="2">Multi-pass membrane protein</topology>
    </subcellularLocation>
</comment>
<dbReference type="Pfam" id="PF09402">
    <property type="entry name" value="MSC"/>
    <property type="match status" value="1"/>
</dbReference>
<dbReference type="Proteomes" id="UP001333110">
    <property type="component" value="Unassembled WGS sequence"/>
</dbReference>
<dbReference type="GO" id="GO:0005637">
    <property type="term" value="C:nuclear inner membrane"/>
    <property type="evidence" value="ECO:0007669"/>
    <property type="project" value="UniProtKB-SubCell"/>
</dbReference>
<keyword evidence="4" id="KW-0597">Phosphoprotein</keyword>
<dbReference type="PANTHER" id="PTHR13428:SF8">
    <property type="entry name" value="LEM DOMAIN-CONTAINING PROTEIN 2"/>
    <property type="match status" value="1"/>
</dbReference>
<dbReference type="InterPro" id="IPR011015">
    <property type="entry name" value="LEM/LEM-like_dom_sf"/>
</dbReference>
<evidence type="ECO:0000256" key="9">
    <source>
        <dbReference type="ARBA" id="ARBA00023212"/>
    </source>
</evidence>
<dbReference type="Gene3D" id="1.10.720.40">
    <property type="match status" value="1"/>
</dbReference>
<evidence type="ECO:0000256" key="14">
    <source>
        <dbReference type="SAM" id="Phobius"/>
    </source>
</evidence>
<protein>
    <recommendedName>
        <fullName evidence="12">LEM domain-containing protein 2</fullName>
    </recommendedName>
</protein>
<keyword evidence="9" id="KW-0206">Cytoskeleton</keyword>
<dbReference type="InterPro" id="IPR003887">
    <property type="entry name" value="LEM_dom"/>
</dbReference>
<sequence>MAELTDAELRKQLIALGYRPGPITATTRKVYVKKLGCLRAEVAAAGRRGRGATPSPARTPARPQQASPSRQRFGFHPPVGAARDSEEEEEEDEEEEEGGQPPASRWGTSGEGGGLSLGGSRGSPPRWGGGLGDMAEGGLSRDSFGGLSPSAQWGASVERSGGAGAGLGASQGGRGGLSSPSQWYTSVERSGGLGAGLGASQDGLGGLNSSSQWDTSIERSGGLGAGLGASLDGLGGLNPPSQWGASSERSGGLGVGSKPSLDRSEGLSLTSQWDTSAERSRGLSTGLGASLDGFRGPGSTSQWSTFSERSEELSAGSEPSLDGFRGSDSSLQWGTSTERGGGLSTGLRPSLDRFPGSNSISQWSSSAERSGGLGVRAGLGTSLGGVGGLSSTSPWGTSTGRSGGLTSKPLSSDESGDLKSRSHWGTSGGGIGGQSSRAQWETAGERKGLSSNSSWRRESEVTPSTHWGTSVGPGGLSHQFGKGKEDFASSVRKEADRELNPGSRGGGLIRRFPWRATSNAGLASGSRWEASGAGQGITSRTHLLRSAPKQQTEGKGKGLEYYLSQFLCLASFVLLMIFLGILVVKMIGSGWLDKREENFKLLPVDCDKRTDDFCQAKQKDIILNILHELYNYLSLQAGNFECGNPENLKSKCVWVSEAKDHVLNVTGSSPQKFEAALHWILNSNKDLGIWLKGRDLSEPVTKVEEVFCLESAHPQMGLACRFRRAVVTAIMNLFLFFWSLITLWGILIFLRYRWRKMEEEEQAMYEMVKKIIAVVQDHYKEWERNLERYPYVGIFHVRDSLIPPQSRKKMKRVWERAVDFLASNESRIQTESHRVAGEDMLVWRWTQPSYVSDSEH</sequence>
<organism evidence="16 17">
    <name type="scientific">Mycteria americana</name>
    <name type="common">Wood stork</name>
    <dbReference type="NCBI Taxonomy" id="33587"/>
    <lineage>
        <taxon>Eukaryota</taxon>
        <taxon>Metazoa</taxon>
        <taxon>Chordata</taxon>
        <taxon>Craniata</taxon>
        <taxon>Vertebrata</taxon>
        <taxon>Euteleostomi</taxon>
        <taxon>Archelosauria</taxon>
        <taxon>Archosauria</taxon>
        <taxon>Dinosauria</taxon>
        <taxon>Saurischia</taxon>
        <taxon>Theropoda</taxon>
        <taxon>Coelurosauria</taxon>
        <taxon>Aves</taxon>
        <taxon>Neognathae</taxon>
        <taxon>Neoaves</taxon>
        <taxon>Aequornithes</taxon>
        <taxon>Ciconiiformes</taxon>
        <taxon>Ciconiidae</taxon>
        <taxon>Mycteria</taxon>
    </lineage>
</organism>
<evidence type="ECO:0000256" key="4">
    <source>
        <dbReference type="ARBA" id="ARBA00022553"/>
    </source>
</evidence>
<dbReference type="Pfam" id="PF03020">
    <property type="entry name" value="LEM"/>
    <property type="match status" value="1"/>
</dbReference>
<keyword evidence="8 14" id="KW-0472">Membrane</keyword>
<evidence type="ECO:0000256" key="2">
    <source>
        <dbReference type="ARBA" id="ARBA00004473"/>
    </source>
</evidence>
<feature type="compositionally biased region" description="Polar residues" evidence="13">
    <location>
        <begin position="356"/>
        <end position="368"/>
    </location>
</feature>
<feature type="compositionally biased region" description="Basic and acidic residues" evidence="13">
    <location>
        <begin position="482"/>
        <end position="499"/>
    </location>
</feature>
<keyword evidence="7" id="KW-0007">Acetylation</keyword>
<dbReference type="GO" id="GO:0035914">
    <property type="term" value="P:skeletal muscle cell differentiation"/>
    <property type="evidence" value="ECO:0007669"/>
    <property type="project" value="UniProtKB-ARBA"/>
</dbReference>
<feature type="compositionally biased region" description="Gly residues" evidence="13">
    <location>
        <begin position="371"/>
        <end position="388"/>
    </location>
</feature>
<evidence type="ECO:0000256" key="10">
    <source>
        <dbReference type="ARBA" id="ARBA00023242"/>
    </source>
</evidence>
<feature type="compositionally biased region" description="Low complexity" evidence="13">
    <location>
        <begin position="389"/>
        <end position="407"/>
    </location>
</feature>
<keyword evidence="5 14" id="KW-0812">Transmembrane</keyword>
<feature type="compositionally biased region" description="Acidic residues" evidence="13">
    <location>
        <begin position="85"/>
        <end position="98"/>
    </location>
</feature>
<evidence type="ECO:0000259" key="15">
    <source>
        <dbReference type="PROSITE" id="PS50954"/>
    </source>
</evidence>
<evidence type="ECO:0000313" key="16">
    <source>
        <dbReference type="EMBL" id="KAK4809130.1"/>
    </source>
</evidence>
<dbReference type="PROSITE" id="PS50954">
    <property type="entry name" value="LEM"/>
    <property type="match status" value="1"/>
</dbReference>
<feature type="compositionally biased region" description="Polar residues" evidence="13">
    <location>
        <begin position="327"/>
        <end position="338"/>
    </location>
</feature>